<evidence type="ECO:0000313" key="16">
    <source>
        <dbReference type="Proteomes" id="UP001370100"/>
    </source>
</evidence>
<dbReference type="EC" id="2.3.1.20" evidence="4 11"/>
<dbReference type="RefSeq" id="WP_337712678.1">
    <property type="nucleotide sequence ID" value="NZ_JBBEGL010000002.1"/>
</dbReference>
<dbReference type="SUPFAM" id="SSF52777">
    <property type="entry name" value="CoA-dependent acyltransferases"/>
    <property type="match status" value="2"/>
</dbReference>
<feature type="domain" description="O-acyltransferase WSD1-like N-terminal" evidence="13">
    <location>
        <begin position="4"/>
        <end position="300"/>
    </location>
</feature>
<keyword evidence="9 11" id="KW-0012">Acyltransferase</keyword>
<comment type="pathway">
    <text evidence="2">Lipid metabolism.</text>
</comment>
<keyword evidence="8 11" id="KW-0443">Lipid metabolism</keyword>
<keyword evidence="16" id="KW-1185">Reference proteome</keyword>
<evidence type="ECO:0000256" key="12">
    <source>
        <dbReference type="SAM" id="MobiDB-lite"/>
    </source>
</evidence>
<dbReference type="InterPro" id="IPR004255">
    <property type="entry name" value="O-acyltransferase_WSD1_N"/>
</dbReference>
<dbReference type="Pfam" id="PF03007">
    <property type="entry name" value="WS_DGAT_cat"/>
    <property type="match status" value="1"/>
</dbReference>
<evidence type="ECO:0000256" key="8">
    <source>
        <dbReference type="ARBA" id="ARBA00023098"/>
    </source>
</evidence>
<protein>
    <recommendedName>
        <fullName evidence="4 11">Diacylglycerol O-acyltransferase</fullName>
        <ecNumber evidence="4 11">2.3.1.20</ecNumber>
    </recommendedName>
</protein>
<evidence type="ECO:0000313" key="15">
    <source>
        <dbReference type="EMBL" id="MEJ2886190.1"/>
    </source>
</evidence>
<evidence type="ECO:0000256" key="4">
    <source>
        <dbReference type="ARBA" id="ARBA00013244"/>
    </source>
</evidence>
<gene>
    <name evidence="15" type="ORF">WCD41_06975</name>
</gene>
<comment type="caution">
    <text evidence="15">The sequence shown here is derived from an EMBL/GenBank/DDBJ whole genome shotgun (WGS) entry which is preliminary data.</text>
</comment>
<dbReference type="Proteomes" id="UP001370100">
    <property type="component" value="Unassembled WGS sequence"/>
</dbReference>
<dbReference type="Pfam" id="PF06974">
    <property type="entry name" value="WS_DGAT_C"/>
    <property type="match status" value="1"/>
</dbReference>
<dbReference type="InterPro" id="IPR045034">
    <property type="entry name" value="O-acyltransferase_WSD1-like"/>
</dbReference>
<evidence type="ECO:0000256" key="2">
    <source>
        <dbReference type="ARBA" id="ARBA00005189"/>
    </source>
</evidence>
<organism evidence="15 16">
    <name type="scientific">Actinomycetospora aeridis</name>
    <dbReference type="NCBI Taxonomy" id="3129231"/>
    <lineage>
        <taxon>Bacteria</taxon>
        <taxon>Bacillati</taxon>
        <taxon>Actinomycetota</taxon>
        <taxon>Actinomycetes</taxon>
        <taxon>Pseudonocardiales</taxon>
        <taxon>Pseudonocardiaceae</taxon>
        <taxon>Actinomycetospora</taxon>
    </lineage>
</organism>
<evidence type="ECO:0000256" key="1">
    <source>
        <dbReference type="ARBA" id="ARBA00004771"/>
    </source>
</evidence>
<sequence>MKQLSGLDSAFLDLEDDHQFLHVSQLLILDRPDADFEPYPAWRRQLADRIHQLEPFRRRLVEVPFGLDHPYWIADPDFDLDFHVRHSAVPPPGTDDQLDELVARLVAAPMDREHPLWVSHVIEGLAPAEDGGADRFAILTMIHHSAVDGAAGVDLLELMLDDVPDAEAPSHAGEWTSEAPPTTAGVLARAAANGARRPARGLLLAARAGQSMARASRSPTVIDLADRVRGSLRGPLGSVLNVGRERDPDQDLPRLPPLVAPPTPFNAPVSRYRRFAHRALPLAEVKALGKESGATINDVVVALCGGGLRRWLLERGELPDQPLTAMIPVSLREGDEDEQWTNRVSATVAALPTDLDDPLARLRAAHDALGVAKQVFAALPGQLTPEAAGLGVPATVTAVSRALTRWGSVAPTPFNTVVSNVPGPREPLYLGAATMTHYIPVSAIADPVGLNITVQSYVDQLDIGLLACAELLPDLHDLADAVVAEFDALRDAVRGGA</sequence>
<evidence type="ECO:0000259" key="14">
    <source>
        <dbReference type="Pfam" id="PF06974"/>
    </source>
</evidence>
<feature type="compositionally biased region" description="Basic and acidic residues" evidence="12">
    <location>
        <begin position="243"/>
        <end position="252"/>
    </location>
</feature>
<keyword evidence="5 11" id="KW-0444">Lipid biosynthesis</keyword>
<feature type="region of interest" description="Disordered" evidence="12">
    <location>
        <begin position="239"/>
        <end position="260"/>
    </location>
</feature>
<dbReference type="PANTHER" id="PTHR31650:SF1">
    <property type="entry name" value="WAX ESTER SYNTHASE_DIACYLGLYCEROL ACYLTRANSFERASE 4-RELATED"/>
    <property type="match status" value="1"/>
</dbReference>
<name>A0ABU8N1C5_9PSEU</name>
<comment type="pathway">
    <text evidence="1 11">Glycerolipid metabolism; triacylglycerol biosynthesis.</text>
</comment>
<reference evidence="15 16" key="1">
    <citation type="submission" date="2024-03" db="EMBL/GenBank/DDBJ databases">
        <title>Actinomycetospora sp. OC33-EN06, a novel actinomycete isolated from wild orchid (Aerides multiflora).</title>
        <authorList>
            <person name="Suriyachadkun C."/>
        </authorList>
    </citation>
    <scope>NUCLEOTIDE SEQUENCE [LARGE SCALE GENOMIC DNA]</scope>
    <source>
        <strain evidence="15 16">OC33-EN06</strain>
    </source>
</reference>
<dbReference type="PANTHER" id="PTHR31650">
    <property type="entry name" value="O-ACYLTRANSFERASE (WSD1-LIKE) FAMILY PROTEIN"/>
    <property type="match status" value="1"/>
</dbReference>
<evidence type="ECO:0000256" key="7">
    <source>
        <dbReference type="ARBA" id="ARBA00022798"/>
    </source>
</evidence>
<evidence type="ECO:0000256" key="10">
    <source>
        <dbReference type="ARBA" id="ARBA00048109"/>
    </source>
</evidence>
<comment type="catalytic activity">
    <reaction evidence="10 11">
        <text>an acyl-CoA + a 1,2-diacyl-sn-glycerol = a triacyl-sn-glycerol + CoA</text>
        <dbReference type="Rhea" id="RHEA:10868"/>
        <dbReference type="ChEBI" id="CHEBI:17815"/>
        <dbReference type="ChEBI" id="CHEBI:57287"/>
        <dbReference type="ChEBI" id="CHEBI:58342"/>
        <dbReference type="ChEBI" id="CHEBI:64615"/>
        <dbReference type="EC" id="2.3.1.20"/>
    </reaction>
</comment>
<dbReference type="NCBIfam" id="TIGR02946">
    <property type="entry name" value="acyl_WS_DGAT"/>
    <property type="match status" value="1"/>
</dbReference>
<evidence type="ECO:0000256" key="6">
    <source>
        <dbReference type="ARBA" id="ARBA00022679"/>
    </source>
</evidence>
<evidence type="ECO:0000259" key="13">
    <source>
        <dbReference type="Pfam" id="PF03007"/>
    </source>
</evidence>
<dbReference type="GO" id="GO:0016746">
    <property type="term" value="F:acyltransferase activity"/>
    <property type="evidence" value="ECO:0007669"/>
    <property type="project" value="UniProtKB-KW"/>
</dbReference>
<evidence type="ECO:0000256" key="9">
    <source>
        <dbReference type="ARBA" id="ARBA00023315"/>
    </source>
</evidence>
<keyword evidence="6 11" id="KW-0808">Transferase</keyword>
<dbReference type="InterPro" id="IPR014292">
    <property type="entry name" value="Acyl_transf_WS/DGAT"/>
</dbReference>
<evidence type="ECO:0000256" key="5">
    <source>
        <dbReference type="ARBA" id="ARBA00022516"/>
    </source>
</evidence>
<proteinExistence type="inferred from homology"/>
<feature type="domain" description="O-acyltransferase WSD1 C-terminal" evidence="14">
    <location>
        <begin position="340"/>
        <end position="489"/>
    </location>
</feature>
<dbReference type="InterPro" id="IPR009721">
    <property type="entry name" value="O-acyltransferase_WSD1_C"/>
</dbReference>
<dbReference type="EMBL" id="JBBEGL010000002">
    <property type="protein sequence ID" value="MEJ2886190.1"/>
    <property type="molecule type" value="Genomic_DNA"/>
</dbReference>
<evidence type="ECO:0000256" key="3">
    <source>
        <dbReference type="ARBA" id="ARBA00009587"/>
    </source>
</evidence>
<keyword evidence="7 11" id="KW-0319">Glycerol metabolism</keyword>
<evidence type="ECO:0000256" key="11">
    <source>
        <dbReference type="RuleBase" id="RU361241"/>
    </source>
</evidence>
<accession>A0ABU8N1C5</accession>
<comment type="similarity">
    <text evidence="3 11">Belongs to the long-chain O-acyltransferase family.</text>
</comment>